<sequence length="249" mass="27531">DVLGGLADSLPSEHASKLLVASYYLQGLLFEAQGDEVGAVEMFASALESGDSKLVSVIQQHLGDLEVRAGNFGRAATYFGSVTEGKYYARAVLKHAWVQWRQGGCREVVRLTAKFRHTVSSEAQQARYRDTVIDYEVDCAAYELRDEDVVALDPKGVSQVRGAIADLERSRGLRGLSTIVQEDLGTCLTRARERDSDFPTTQVLLAGTTAAPELRWKRPEQTESDSEPYYDEPESKLVSFMESCVAKRL</sequence>
<feature type="non-terminal residue" evidence="1">
    <location>
        <position position="249"/>
    </location>
</feature>
<feature type="non-terminal residue" evidence="1">
    <location>
        <position position="1"/>
    </location>
</feature>
<dbReference type="AlphaFoldDB" id="A0A383AVX4"/>
<name>A0A383AVX4_9ZZZZ</name>
<protein>
    <submittedName>
        <fullName evidence="1">Uncharacterized protein</fullName>
    </submittedName>
</protein>
<proteinExistence type="predicted"/>
<accession>A0A383AVX4</accession>
<gene>
    <name evidence="1" type="ORF">METZ01_LOCUS464980</name>
</gene>
<evidence type="ECO:0000313" key="1">
    <source>
        <dbReference type="EMBL" id="SVE12126.1"/>
    </source>
</evidence>
<reference evidence="1" key="1">
    <citation type="submission" date="2018-05" db="EMBL/GenBank/DDBJ databases">
        <authorList>
            <person name="Lanie J.A."/>
            <person name="Ng W.-L."/>
            <person name="Kazmierczak K.M."/>
            <person name="Andrzejewski T.M."/>
            <person name="Davidsen T.M."/>
            <person name="Wayne K.J."/>
            <person name="Tettelin H."/>
            <person name="Glass J.I."/>
            <person name="Rusch D."/>
            <person name="Podicherti R."/>
            <person name="Tsui H.-C.T."/>
            <person name="Winkler M.E."/>
        </authorList>
    </citation>
    <scope>NUCLEOTIDE SEQUENCE</scope>
</reference>
<dbReference type="EMBL" id="UINC01195523">
    <property type="protein sequence ID" value="SVE12126.1"/>
    <property type="molecule type" value="Genomic_DNA"/>
</dbReference>
<organism evidence="1">
    <name type="scientific">marine metagenome</name>
    <dbReference type="NCBI Taxonomy" id="408172"/>
    <lineage>
        <taxon>unclassified sequences</taxon>
        <taxon>metagenomes</taxon>
        <taxon>ecological metagenomes</taxon>
    </lineage>
</organism>